<sequence>MAARFRKGPTIKTVTQIQANAKKRLRQFRDRSHFSRDAKRIYEKAYYSHASSESFLPETLWRLAEHSTVWSRALYVFVECRFEFSRDKPFDSLNKYIMNLVIIKPLACLILSLTNRDNTLNHMLGDSNITDRQFEFVGGWVRLQANTAKYGLDRLSPTDLTFADDSVFLATETHDIYLRNAKTTNATVHEYNEELRAQSYAREMSTATAYWITLISKVRSMYTANQATLRIVHRPTTGLLDKKYLALSSLSSKILEDFRIPLGPQSKNGGEEFHTASDPQCTGARVFPGLIATKILTANICRRTLTSSDHENNSKQRYFMESDGSSELTKYCFTLKIEGSNESNLMINDKLVFTPIGISGTGGPQSYIRYQKDMLREPIHIATQHLTNAIRLTVLPPPMRSYLPHLFKSPVNETVAATTTVRQVTVLTADDDDDNDQDILWSGTVNRLGIVLLMHLEYLRYSAFRTQRSPNMTLYARNSRNLHSIPENEKNDLMDKTTRIGTVPLRSTRGEEIHRTFIDATPALFAYTYCGRTNKQRAQKHGNRMVVHNTQSKDTQAAEKIKLNSQIRAAHWFQVLQFRSPENGNVERTTKPWKRRHVQFVRKFGSYALKATALMHERH</sequence>
<reference evidence="1" key="1">
    <citation type="journal article" date="2011" name="Genome Biol.">
        <title>The draft genome of the carcinogenic human liver fluke Clonorchis sinensis.</title>
        <authorList>
            <person name="Wang X."/>
            <person name="Chen W."/>
            <person name="Huang Y."/>
            <person name="Sun J."/>
            <person name="Men J."/>
            <person name="Liu H."/>
            <person name="Luo F."/>
            <person name="Guo L."/>
            <person name="Lv X."/>
            <person name="Deng C."/>
            <person name="Zhou C."/>
            <person name="Fan Y."/>
            <person name="Li X."/>
            <person name="Huang L."/>
            <person name="Hu Y."/>
            <person name="Liang C."/>
            <person name="Hu X."/>
            <person name="Xu J."/>
            <person name="Yu X."/>
        </authorList>
    </citation>
    <scope>NUCLEOTIDE SEQUENCE [LARGE SCALE GENOMIC DNA]</scope>
    <source>
        <strain evidence="1">Henan</strain>
    </source>
</reference>
<proteinExistence type="predicted"/>
<protein>
    <submittedName>
        <fullName evidence="1">Uncharacterized protein</fullName>
    </submittedName>
</protein>
<evidence type="ECO:0000313" key="1">
    <source>
        <dbReference type="EMBL" id="GAA55732.1"/>
    </source>
</evidence>
<keyword evidence="2" id="KW-1185">Reference proteome</keyword>
<dbReference type="Proteomes" id="UP000008909">
    <property type="component" value="Unassembled WGS sequence"/>
</dbReference>
<accession>G7YS02</accession>
<gene>
    <name evidence="1" type="ORF">CLF_108903</name>
</gene>
<organism evidence="1 2">
    <name type="scientific">Clonorchis sinensis</name>
    <name type="common">Chinese liver fluke</name>
    <dbReference type="NCBI Taxonomy" id="79923"/>
    <lineage>
        <taxon>Eukaryota</taxon>
        <taxon>Metazoa</taxon>
        <taxon>Spiralia</taxon>
        <taxon>Lophotrochozoa</taxon>
        <taxon>Platyhelminthes</taxon>
        <taxon>Trematoda</taxon>
        <taxon>Digenea</taxon>
        <taxon>Opisthorchiida</taxon>
        <taxon>Opisthorchiata</taxon>
        <taxon>Opisthorchiidae</taxon>
        <taxon>Clonorchis</taxon>
    </lineage>
</organism>
<dbReference type="AlphaFoldDB" id="G7YS02"/>
<evidence type="ECO:0000313" key="2">
    <source>
        <dbReference type="Proteomes" id="UP000008909"/>
    </source>
</evidence>
<reference key="2">
    <citation type="submission" date="2011-10" db="EMBL/GenBank/DDBJ databases">
        <title>The genome and transcriptome sequence of Clonorchis sinensis provide insights into the carcinogenic liver fluke.</title>
        <authorList>
            <person name="Wang X."/>
            <person name="Huang Y."/>
            <person name="Chen W."/>
            <person name="Liu H."/>
            <person name="Guo L."/>
            <person name="Chen Y."/>
            <person name="Luo F."/>
            <person name="Zhou W."/>
            <person name="Sun J."/>
            <person name="Mao Q."/>
            <person name="Liang P."/>
            <person name="Zhou C."/>
            <person name="Tian Y."/>
            <person name="Men J."/>
            <person name="Lv X."/>
            <person name="Huang L."/>
            <person name="Zhou J."/>
            <person name="Hu Y."/>
            <person name="Li R."/>
            <person name="Zhang F."/>
            <person name="Lei H."/>
            <person name="Li X."/>
            <person name="Hu X."/>
            <person name="Liang C."/>
            <person name="Xu J."/>
            <person name="Wu Z."/>
            <person name="Yu X."/>
        </authorList>
    </citation>
    <scope>NUCLEOTIDE SEQUENCE</scope>
    <source>
        <strain>Henan</strain>
    </source>
</reference>
<name>G7YS02_CLOSI</name>
<dbReference type="EMBL" id="DF144073">
    <property type="protein sequence ID" value="GAA55732.1"/>
    <property type="molecule type" value="Genomic_DNA"/>
</dbReference>